<dbReference type="SMART" id="SM00530">
    <property type="entry name" value="HTH_XRE"/>
    <property type="match status" value="1"/>
</dbReference>
<keyword evidence="3" id="KW-1185">Reference proteome</keyword>
<protein>
    <submittedName>
        <fullName evidence="2">Helix-turn-helix transcriptional regulator</fullName>
    </submittedName>
</protein>
<dbReference type="RefSeq" id="WP_273616769.1">
    <property type="nucleotide sequence ID" value="NZ_CP103868.1"/>
</dbReference>
<proteinExistence type="predicted"/>
<dbReference type="CDD" id="cd00093">
    <property type="entry name" value="HTH_XRE"/>
    <property type="match status" value="1"/>
</dbReference>
<gene>
    <name evidence="2" type="ORF">PQ457_10180</name>
</gene>
<dbReference type="EMBL" id="CP117417">
    <property type="protein sequence ID" value="WCT76318.1"/>
    <property type="molecule type" value="Genomic_DNA"/>
</dbReference>
<dbReference type="Gene3D" id="1.10.260.40">
    <property type="entry name" value="lambda repressor-like DNA-binding domains"/>
    <property type="match status" value="1"/>
</dbReference>
<reference evidence="2 3" key="1">
    <citation type="submission" date="2023-02" db="EMBL/GenBank/DDBJ databases">
        <title>Genome sequence of Novosphingobium humi KACC 19094.</title>
        <authorList>
            <person name="Kim S."/>
            <person name="Heo J."/>
            <person name="Kwon S.-W."/>
        </authorList>
    </citation>
    <scope>NUCLEOTIDE SEQUENCE [LARGE SCALE GENOMIC DNA]</scope>
    <source>
        <strain evidence="2 3">KACC 19094</strain>
    </source>
</reference>
<sequence length="121" mass="13519">MATIRGDRLERLMADRQISQSELARRVGLKQPSIGRLISGETRSSSVLIELARELSVSPAYLAGETDDPLSETAEVTLSSEEREWLDLFHRVQPKDRAAALHILRTLAGRHHRPDPEQSAP</sequence>
<dbReference type="Proteomes" id="UP001218231">
    <property type="component" value="Chromosome"/>
</dbReference>
<dbReference type="Pfam" id="PF13443">
    <property type="entry name" value="HTH_26"/>
    <property type="match status" value="1"/>
</dbReference>
<accession>A0ABY7TSX2</accession>
<dbReference type="InterPro" id="IPR001387">
    <property type="entry name" value="Cro/C1-type_HTH"/>
</dbReference>
<organism evidence="2 3">
    <name type="scientific">Novosphingobium humi</name>
    <dbReference type="NCBI Taxonomy" id="2282397"/>
    <lineage>
        <taxon>Bacteria</taxon>
        <taxon>Pseudomonadati</taxon>
        <taxon>Pseudomonadota</taxon>
        <taxon>Alphaproteobacteria</taxon>
        <taxon>Sphingomonadales</taxon>
        <taxon>Sphingomonadaceae</taxon>
        <taxon>Novosphingobium</taxon>
    </lineage>
</organism>
<evidence type="ECO:0000313" key="2">
    <source>
        <dbReference type="EMBL" id="WCT76318.1"/>
    </source>
</evidence>
<evidence type="ECO:0000313" key="3">
    <source>
        <dbReference type="Proteomes" id="UP001218231"/>
    </source>
</evidence>
<dbReference type="InterPro" id="IPR010982">
    <property type="entry name" value="Lambda_DNA-bd_dom_sf"/>
</dbReference>
<feature type="domain" description="HTH cro/C1-type" evidence="1">
    <location>
        <begin position="9"/>
        <end position="62"/>
    </location>
</feature>
<name>A0ABY7TSX2_9SPHN</name>
<dbReference type="SUPFAM" id="SSF47413">
    <property type="entry name" value="lambda repressor-like DNA-binding domains"/>
    <property type="match status" value="1"/>
</dbReference>
<dbReference type="PROSITE" id="PS50943">
    <property type="entry name" value="HTH_CROC1"/>
    <property type="match status" value="1"/>
</dbReference>
<evidence type="ECO:0000259" key="1">
    <source>
        <dbReference type="PROSITE" id="PS50943"/>
    </source>
</evidence>